<accession>A0ABQ3DCK9</accession>
<evidence type="ECO:0000313" key="2">
    <source>
        <dbReference type="Proteomes" id="UP000653644"/>
    </source>
</evidence>
<name>A0ABQ3DCK9_9ACTN</name>
<proteinExistence type="predicted"/>
<evidence type="ECO:0000313" key="1">
    <source>
        <dbReference type="EMBL" id="GHA69140.1"/>
    </source>
</evidence>
<gene>
    <name evidence="1" type="ORF">GCM10010345_85920</name>
</gene>
<protein>
    <submittedName>
        <fullName evidence="1">Uncharacterized protein</fullName>
    </submittedName>
</protein>
<dbReference type="Proteomes" id="UP000653644">
    <property type="component" value="Unassembled WGS sequence"/>
</dbReference>
<comment type="caution">
    <text evidence="1">The sequence shown here is derived from an EMBL/GenBank/DDBJ whole genome shotgun (WGS) entry which is preliminary data.</text>
</comment>
<sequence length="52" mass="5924">MPLVTTLELRLNPFPGPKKDIERAVTRQAADSQRLEKECPGFLNSEKELGWL</sequence>
<keyword evidence="2" id="KW-1185">Reference proteome</keyword>
<dbReference type="EMBL" id="BMVN01000068">
    <property type="protein sequence ID" value="GHA69140.1"/>
    <property type="molecule type" value="Genomic_DNA"/>
</dbReference>
<reference evidence="2" key="1">
    <citation type="journal article" date="2019" name="Int. J. Syst. Evol. Microbiol.">
        <title>The Global Catalogue of Microorganisms (GCM) 10K type strain sequencing project: providing services to taxonomists for standard genome sequencing and annotation.</title>
        <authorList>
            <consortium name="The Broad Institute Genomics Platform"/>
            <consortium name="The Broad Institute Genome Sequencing Center for Infectious Disease"/>
            <person name="Wu L."/>
            <person name="Ma J."/>
        </authorList>
    </citation>
    <scope>NUCLEOTIDE SEQUENCE [LARGE SCALE GENOMIC DNA]</scope>
    <source>
        <strain evidence="2">JCM 4733</strain>
    </source>
</reference>
<organism evidence="1 2">
    <name type="scientific">Streptomyces canarius</name>
    <dbReference type="NCBI Taxonomy" id="285453"/>
    <lineage>
        <taxon>Bacteria</taxon>
        <taxon>Bacillati</taxon>
        <taxon>Actinomycetota</taxon>
        <taxon>Actinomycetes</taxon>
        <taxon>Kitasatosporales</taxon>
        <taxon>Streptomycetaceae</taxon>
        <taxon>Streptomyces</taxon>
    </lineage>
</organism>